<keyword evidence="1" id="KW-0233">DNA recombination</keyword>
<dbReference type="EMBL" id="JBHMCF010000015">
    <property type="protein sequence ID" value="MFB9471753.1"/>
    <property type="molecule type" value="Genomic_DNA"/>
</dbReference>
<evidence type="ECO:0000313" key="5">
    <source>
        <dbReference type="Proteomes" id="UP001589568"/>
    </source>
</evidence>
<dbReference type="InterPro" id="IPR013762">
    <property type="entry name" value="Integrase-like_cat_sf"/>
</dbReference>
<comment type="caution">
    <text evidence="4">The sequence shown here is derived from an EMBL/GenBank/DDBJ whole genome shotgun (WGS) entry which is preliminary data.</text>
</comment>
<feature type="domain" description="Tyr recombinase" evidence="3">
    <location>
        <begin position="20"/>
        <end position="64"/>
    </location>
</feature>
<evidence type="ECO:0000313" key="4">
    <source>
        <dbReference type="EMBL" id="MFB9471753.1"/>
    </source>
</evidence>
<accession>A0ABV5NN75</accession>
<dbReference type="RefSeq" id="WP_345409427.1">
    <property type="nucleotide sequence ID" value="NZ_BAAAXS010000001.1"/>
</dbReference>
<dbReference type="Proteomes" id="UP001589568">
    <property type="component" value="Unassembled WGS sequence"/>
</dbReference>
<organism evidence="4 5">
    <name type="scientific">Nonomuraea salmonea</name>
    <dbReference type="NCBI Taxonomy" id="46181"/>
    <lineage>
        <taxon>Bacteria</taxon>
        <taxon>Bacillati</taxon>
        <taxon>Actinomycetota</taxon>
        <taxon>Actinomycetes</taxon>
        <taxon>Streptosporangiales</taxon>
        <taxon>Streptosporangiaceae</taxon>
        <taxon>Nonomuraea</taxon>
    </lineage>
</organism>
<dbReference type="InterPro" id="IPR011010">
    <property type="entry name" value="DNA_brk_join_enz"/>
</dbReference>
<dbReference type="Gene3D" id="1.10.443.10">
    <property type="entry name" value="Intergrase catalytic core"/>
    <property type="match status" value="1"/>
</dbReference>
<proteinExistence type="predicted"/>
<evidence type="ECO:0000259" key="3">
    <source>
        <dbReference type="Pfam" id="PF00589"/>
    </source>
</evidence>
<name>A0ABV5NN75_9ACTN</name>
<dbReference type="Pfam" id="PF00589">
    <property type="entry name" value="Phage_integrase"/>
    <property type="match status" value="1"/>
</dbReference>
<reference evidence="4 5" key="1">
    <citation type="submission" date="2024-09" db="EMBL/GenBank/DDBJ databases">
        <authorList>
            <person name="Sun Q."/>
            <person name="Mori K."/>
        </authorList>
    </citation>
    <scope>NUCLEOTIDE SEQUENCE [LARGE SCALE GENOMIC DNA]</scope>
    <source>
        <strain evidence="4 5">JCM 3324</strain>
    </source>
</reference>
<sequence>MPTTSPTARTNWFWPAAFPPLRLHDLRHGAATPALAAGANLRVVQGLLGHAGIVLTADTYTAVLPQPYPRQRPGHSPAVASEMRCKSERA</sequence>
<dbReference type="InterPro" id="IPR002104">
    <property type="entry name" value="Integrase_catalytic"/>
</dbReference>
<evidence type="ECO:0000256" key="2">
    <source>
        <dbReference type="SAM" id="MobiDB-lite"/>
    </source>
</evidence>
<protein>
    <submittedName>
        <fullName evidence="4">Tyrosine-type recombinase/integrase</fullName>
    </submittedName>
</protein>
<gene>
    <name evidence="4" type="ORF">ACFFR3_19715</name>
</gene>
<feature type="region of interest" description="Disordered" evidence="2">
    <location>
        <begin position="67"/>
        <end position="90"/>
    </location>
</feature>
<keyword evidence="5" id="KW-1185">Reference proteome</keyword>
<evidence type="ECO:0000256" key="1">
    <source>
        <dbReference type="ARBA" id="ARBA00023172"/>
    </source>
</evidence>
<dbReference type="SUPFAM" id="SSF56349">
    <property type="entry name" value="DNA breaking-rejoining enzymes"/>
    <property type="match status" value="1"/>
</dbReference>